<reference evidence="2" key="1">
    <citation type="submission" date="2016-11" db="EMBL/GenBank/DDBJ databases">
        <authorList>
            <person name="Jaros S."/>
            <person name="Januszkiewicz K."/>
            <person name="Wedrychowicz H."/>
        </authorList>
    </citation>
    <scope>NUCLEOTIDE SEQUENCE [LARGE SCALE GENOMIC DNA]</scope>
    <source>
        <strain evidence="2">CGMCC 4.3555</strain>
    </source>
</reference>
<sequence>MTARVPLPTDCDTGLVDAQGPYLGCPERPDAQARVVLETAGTFPERLVARSCR</sequence>
<dbReference type="RefSeq" id="WP_167390852.1">
    <property type="nucleotide sequence ID" value="NZ_FRBK01000019.1"/>
</dbReference>
<dbReference type="Proteomes" id="UP000184388">
    <property type="component" value="Unassembled WGS sequence"/>
</dbReference>
<name>A0A9X8N5W5_9ACTN</name>
<evidence type="ECO:0000313" key="2">
    <source>
        <dbReference type="Proteomes" id="UP000184388"/>
    </source>
</evidence>
<dbReference type="AlphaFoldDB" id="A0A9X8N5W5"/>
<proteinExistence type="predicted"/>
<gene>
    <name evidence="1" type="ORF">SAMN05216268_119220</name>
</gene>
<evidence type="ECO:0000313" key="1">
    <source>
        <dbReference type="EMBL" id="SHN10562.1"/>
    </source>
</evidence>
<organism evidence="1 2">
    <name type="scientific">Streptomyces yunnanensis</name>
    <dbReference type="NCBI Taxonomy" id="156453"/>
    <lineage>
        <taxon>Bacteria</taxon>
        <taxon>Bacillati</taxon>
        <taxon>Actinomycetota</taxon>
        <taxon>Actinomycetes</taxon>
        <taxon>Kitasatosporales</taxon>
        <taxon>Streptomycetaceae</taxon>
        <taxon>Streptomyces</taxon>
    </lineage>
</organism>
<dbReference type="EMBL" id="FRBK01000019">
    <property type="protein sequence ID" value="SHN10562.1"/>
    <property type="molecule type" value="Genomic_DNA"/>
</dbReference>
<protein>
    <submittedName>
        <fullName evidence="1">Uncharacterized protein</fullName>
    </submittedName>
</protein>
<accession>A0A9X8N5W5</accession>
<comment type="caution">
    <text evidence="1">The sequence shown here is derived from an EMBL/GenBank/DDBJ whole genome shotgun (WGS) entry which is preliminary data.</text>
</comment>